<dbReference type="Gene3D" id="3.40.630.30">
    <property type="match status" value="1"/>
</dbReference>
<evidence type="ECO:0000313" key="2">
    <source>
        <dbReference type="Proteomes" id="UP000482960"/>
    </source>
</evidence>
<evidence type="ECO:0000313" key="1">
    <source>
        <dbReference type="EMBL" id="GFJ88210.1"/>
    </source>
</evidence>
<accession>A0A6V8KXU5</accession>
<name>A0A6V8KXU5_9ACTN</name>
<dbReference type="RefSeq" id="WP_173075476.1">
    <property type="nucleotide sequence ID" value="NZ_BLPG01000001.1"/>
</dbReference>
<keyword evidence="2" id="KW-1185">Reference proteome</keyword>
<dbReference type="EMBL" id="BLPG01000001">
    <property type="protein sequence ID" value="GFJ88210.1"/>
    <property type="molecule type" value="Genomic_DNA"/>
</dbReference>
<evidence type="ECO:0008006" key="3">
    <source>
        <dbReference type="Google" id="ProtNLM"/>
    </source>
</evidence>
<dbReference type="Proteomes" id="UP000482960">
    <property type="component" value="Unassembled WGS sequence"/>
</dbReference>
<proteinExistence type="predicted"/>
<reference evidence="1 2" key="1">
    <citation type="submission" date="2020-03" db="EMBL/GenBank/DDBJ databases">
        <title>Whole genome shotgun sequence of Phytohabitans rumicis NBRC 108638.</title>
        <authorList>
            <person name="Komaki H."/>
            <person name="Tamura T."/>
        </authorList>
    </citation>
    <scope>NUCLEOTIDE SEQUENCE [LARGE SCALE GENOMIC DNA]</scope>
    <source>
        <strain evidence="1 2">NBRC 108638</strain>
    </source>
</reference>
<comment type="caution">
    <text evidence="1">The sequence shown here is derived from an EMBL/GenBank/DDBJ whole genome shotgun (WGS) entry which is preliminary data.</text>
</comment>
<dbReference type="AlphaFoldDB" id="A0A6V8KXU5"/>
<organism evidence="1 2">
    <name type="scientific">Phytohabitans rumicis</name>
    <dbReference type="NCBI Taxonomy" id="1076125"/>
    <lineage>
        <taxon>Bacteria</taxon>
        <taxon>Bacillati</taxon>
        <taxon>Actinomycetota</taxon>
        <taxon>Actinomycetes</taxon>
        <taxon>Micromonosporales</taxon>
        <taxon>Micromonosporaceae</taxon>
    </lineage>
</organism>
<reference evidence="1 2" key="2">
    <citation type="submission" date="2020-03" db="EMBL/GenBank/DDBJ databases">
        <authorList>
            <person name="Ichikawa N."/>
            <person name="Kimura A."/>
            <person name="Kitahashi Y."/>
            <person name="Uohara A."/>
        </authorList>
    </citation>
    <scope>NUCLEOTIDE SEQUENCE [LARGE SCALE GENOMIC DNA]</scope>
    <source>
        <strain evidence="1 2">NBRC 108638</strain>
    </source>
</reference>
<dbReference type="InterPro" id="IPR016181">
    <property type="entry name" value="Acyl_CoA_acyltransferase"/>
</dbReference>
<dbReference type="CDD" id="cd04301">
    <property type="entry name" value="NAT_SF"/>
    <property type="match status" value="1"/>
</dbReference>
<gene>
    <name evidence="1" type="ORF">Prum_018520</name>
</gene>
<sequence length="105" mass="10673">MHSGELTWGPLDGAADAGDLAGLAGRCHAADGGMTEVTLSRYAADGVITTSGRTAGGELVAAAAVRRLQPGVAVIGLVDPAHRGRGVGGRLLDWGCRRRPRSRTA</sequence>
<dbReference type="SUPFAM" id="SSF55729">
    <property type="entry name" value="Acyl-CoA N-acyltransferases (Nat)"/>
    <property type="match status" value="1"/>
</dbReference>
<protein>
    <recommendedName>
        <fullName evidence="3">N-acetyltransferase domain-containing protein</fullName>
    </recommendedName>
</protein>